<name>W6N8T1_CLOTY</name>
<keyword evidence="6" id="KW-1185">Reference proteome</keyword>
<organism evidence="5 6">
    <name type="scientific">Clostridium tyrobutyricum DIVETGP</name>
    <dbReference type="NCBI Taxonomy" id="1408889"/>
    <lineage>
        <taxon>Bacteria</taxon>
        <taxon>Bacillati</taxon>
        <taxon>Bacillota</taxon>
        <taxon>Clostridia</taxon>
        <taxon>Eubacteriales</taxon>
        <taxon>Clostridiaceae</taxon>
        <taxon>Clostridium</taxon>
    </lineage>
</organism>
<dbReference type="RefSeq" id="WP_017895338.1">
    <property type="nucleotide sequence ID" value="NZ_CBXI010000036.1"/>
</dbReference>
<feature type="region of interest" description="Disordered" evidence="4">
    <location>
        <begin position="1"/>
        <end position="41"/>
    </location>
</feature>
<dbReference type="GeneID" id="29418603"/>
<protein>
    <recommendedName>
        <fullName evidence="3">Basal-body rod modification protein FlgD</fullName>
    </recommendedName>
</protein>
<dbReference type="Pfam" id="PF03963">
    <property type="entry name" value="FlgD"/>
    <property type="match status" value="1"/>
</dbReference>
<comment type="caution">
    <text evidence="5">The sequence shown here is derived from an EMBL/GenBank/DDBJ whole genome shotgun (WGS) entry which is preliminary data.</text>
</comment>
<sequence length="248" mass="26787">MPIQVSNSNNYSVPASADSTSSNDQKSYSVDSTSTNTTDRGTRIVKQGQDIDENMFLKILSAELANQDPTNSDNQSGTEYVSQLAQFSSLQQMLNLNTTNKLNAANSLINKYVTFSDTDSNGNAVSGIVTGVIKDGDSTYLNVMVGQSTDDKGNVSNQYQKLDINDVQRIDDLGDAYNQTSNNMILLTASSLIGKKVDIDQKDESGNNYSGIVQSVSRGNGTIAVKVQLEDGTSKEFNFDDVLNVKNS</sequence>
<keyword evidence="5" id="KW-0282">Flagellum</keyword>
<evidence type="ECO:0000256" key="4">
    <source>
        <dbReference type="SAM" id="MobiDB-lite"/>
    </source>
</evidence>
<dbReference type="AlphaFoldDB" id="W6N8T1"/>
<evidence type="ECO:0000256" key="1">
    <source>
        <dbReference type="ARBA" id="ARBA00010577"/>
    </source>
</evidence>
<keyword evidence="2 3" id="KW-1005">Bacterial flagellum biogenesis</keyword>
<dbReference type="Proteomes" id="UP000019482">
    <property type="component" value="Unassembled WGS sequence"/>
</dbReference>
<evidence type="ECO:0000313" key="6">
    <source>
        <dbReference type="Proteomes" id="UP000019482"/>
    </source>
</evidence>
<dbReference type="EMBL" id="CBXI010000036">
    <property type="protein sequence ID" value="CDL91879.1"/>
    <property type="molecule type" value="Genomic_DNA"/>
</dbReference>
<gene>
    <name evidence="5" type="ORF">CTDIVETGP_1949</name>
</gene>
<comment type="function">
    <text evidence="3">Required for flagellar hook formation. May act as a scaffolding protein.</text>
</comment>
<reference evidence="5 6" key="1">
    <citation type="journal article" date="2015" name="Genome Announc.">
        <title>Draft Genome Sequence of Clostridium tyrobutyricum Strain DIVETGP, Isolated from Cow's Milk for Grana Padano Production.</title>
        <authorList>
            <person name="Soggiu A."/>
            <person name="Piras C."/>
            <person name="Gaiarsa S."/>
            <person name="Sassera D."/>
            <person name="Roncada P."/>
            <person name="Bendixen E."/>
            <person name="Brasca M."/>
            <person name="Bonizzi L."/>
        </authorList>
    </citation>
    <scope>NUCLEOTIDE SEQUENCE [LARGE SCALE GENOMIC DNA]</scope>
    <source>
        <strain evidence="5 6">DIVETGP</strain>
    </source>
</reference>
<feature type="compositionally biased region" description="Polar residues" evidence="4">
    <location>
        <begin position="1"/>
        <end position="39"/>
    </location>
</feature>
<evidence type="ECO:0000256" key="2">
    <source>
        <dbReference type="ARBA" id="ARBA00022795"/>
    </source>
</evidence>
<dbReference type="GO" id="GO:0044781">
    <property type="term" value="P:bacterial-type flagellum organization"/>
    <property type="evidence" value="ECO:0007669"/>
    <property type="project" value="UniProtKB-UniRule"/>
</dbReference>
<keyword evidence="5" id="KW-0966">Cell projection</keyword>
<evidence type="ECO:0000256" key="3">
    <source>
        <dbReference type="RuleBase" id="RU362076"/>
    </source>
</evidence>
<accession>W6N8T1</accession>
<evidence type="ECO:0000313" key="5">
    <source>
        <dbReference type="EMBL" id="CDL91879.1"/>
    </source>
</evidence>
<proteinExistence type="inferred from homology"/>
<comment type="similarity">
    <text evidence="1 3">Belongs to the FlgD family.</text>
</comment>
<keyword evidence="5" id="KW-0969">Cilium</keyword>
<dbReference type="InterPro" id="IPR005648">
    <property type="entry name" value="FlgD"/>
</dbReference>
<dbReference type="OrthoDB" id="280334at2"/>